<proteinExistence type="predicted"/>
<organism evidence="1 2">
    <name type="scientific">Scopulibacillus darangshiensis</name>
    <dbReference type="NCBI Taxonomy" id="442528"/>
    <lineage>
        <taxon>Bacteria</taxon>
        <taxon>Bacillati</taxon>
        <taxon>Bacillota</taxon>
        <taxon>Bacilli</taxon>
        <taxon>Bacillales</taxon>
        <taxon>Sporolactobacillaceae</taxon>
        <taxon>Scopulibacillus</taxon>
    </lineage>
</organism>
<dbReference type="AlphaFoldDB" id="A0A4R2P5F2"/>
<name>A0A4R2P5F2_9BACL</name>
<reference evidence="1 2" key="1">
    <citation type="submission" date="2019-03" db="EMBL/GenBank/DDBJ databases">
        <title>Genomic Encyclopedia of Type Strains, Phase IV (KMG-IV): sequencing the most valuable type-strain genomes for metagenomic binning, comparative biology and taxonomic classification.</title>
        <authorList>
            <person name="Goeker M."/>
        </authorList>
    </citation>
    <scope>NUCLEOTIDE SEQUENCE [LARGE SCALE GENOMIC DNA]</scope>
    <source>
        <strain evidence="1 2">DSM 19377</strain>
    </source>
</reference>
<evidence type="ECO:0000313" key="1">
    <source>
        <dbReference type="EMBL" id="TCP30012.1"/>
    </source>
</evidence>
<accession>A0A4R2P5F2</accession>
<keyword evidence="2" id="KW-1185">Reference proteome</keyword>
<dbReference type="EMBL" id="SLXK01000007">
    <property type="protein sequence ID" value="TCP30012.1"/>
    <property type="molecule type" value="Genomic_DNA"/>
</dbReference>
<sequence length="44" mass="4856">MKKVYVSPTIVDLGKAVDKTQAKCLGGYPECGSGDCSYYKERCY</sequence>
<dbReference type="Proteomes" id="UP000295416">
    <property type="component" value="Unassembled WGS sequence"/>
</dbReference>
<comment type="caution">
    <text evidence="1">The sequence shown here is derived from an EMBL/GenBank/DDBJ whole genome shotgun (WGS) entry which is preliminary data.</text>
</comment>
<protein>
    <submittedName>
        <fullName evidence="1">Uncharacterized protein</fullName>
    </submittedName>
</protein>
<gene>
    <name evidence="1" type="ORF">EV207_107106</name>
</gene>
<evidence type="ECO:0000313" key="2">
    <source>
        <dbReference type="Proteomes" id="UP000295416"/>
    </source>
</evidence>